<dbReference type="EnsemblPlants" id="PGSC0003DMT400088344">
    <property type="protein sequence ID" value="PGSC0003DMT400088344"/>
    <property type="gene ID" value="PGSC0003DMG400037915"/>
</dbReference>
<feature type="region of interest" description="Disordered" evidence="1">
    <location>
        <begin position="118"/>
        <end position="156"/>
    </location>
</feature>
<accession>M1DFS0</accession>
<proteinExistence type="predicted"/>
<feature type="compositionally biased region" description="Low complexity" evidence="1">
    <location>
        <begin position="122"/>
        <end position="131"/>
    </location>
</feature>
<feature type="region of interest" description="Disordered" evidence="1">
    <location>
        <begin position="1"/>
        <end position="20"/>
    </location>
</feature>
<reference evidence="2" key="2">
    <citation type="submission" date="2015-06" db="UniProtKB">
        <authorList>
            <consortium name="EnsemblPlants"/>
        </authorList>
    </citation>
    <scope>IDENTIFICATION</scope>
    <source>
        <strain evidence="2">DM1-3 516 R44</strain>
    </source>
</reference>
<feature type="region of interest" description="Disordered" evidence="1">
    <location>
        <begin position="36"/>
        <end position="97"/>
    </location>
</feature>
<dbReference type="HOGENOM" id="CLU_043741_1_0_1"/>
<evidence type="ECO:0000313" key="2">
    <source>
        <dbReference type="EnsemblPlants" id="PGSC0003DMT400088344"/>
    </source>
</evidence>
<dbReference type="AlphaFoldDB" id="M1DFS0"/>
<dbReference type="Proteomes" id="UP000011115">
    <property type="component" value="Unassembled WGS sequence"/>
</dbReference>
<dbReference type="PaxDb" id="4113-PGSC0003DMT400088344"/>
<name>M1DFS0_SOLTU</name>
<sequence length="229" mass="25389">IREFLRMNPPSFTSSVTTEDPENFVEELKKVFEQVEEEKLRDTEEFRSKKVKIGNESGQQKGNVNRSSFQQMQKGPAQSSASAHAPRNKSEYYDQNSQNFRSKPALFQVWTRGTLLEECPKNKQGNGNPGNRAQSSSVAPPDRAAPKGATSGTGGRANHLYAITSRQEQENSPDVVTGVIKVFAFDVYALLDPGTSLSFVTPYVANKFDVIPEKLYEPFCVSTPVGSLF</sequence>
<keyword evidence="3" id="KW-1185">Reference proteome</keyword>
<feature type="compositionally biased region" description="Polar residues" evidence="1">
    <location>
        <begin position="56"/>
        <end position="82"/>
    </location>
</feature>
<feature type="compositionally biased region" description="Basic and acidic residues" evidence="1">
    <location>
        <begin position="36"/>
        <end position="48"/>
    </location>
</feature>
<reference evidence="3" key="1">
    <citation type="journal article" date="2011" name="Nature">
        <title>Genome sequence and analysis of the tuber crop potato.</title>
        <authorList>
            <consortium name="The Potato Genome Sequencing Consortium"/>
        </authorList>
    </citation>
    <scope>NUCLEOTIDE SEQUENCE [LARGE SCALE GENOMIC DNA]</scope>
    <source>
        <strain evidence="3">cv. DM1-3 516 R44</strain>
    </source>
</reference>
<dbReference type="Gramene" id="PGSC0003DMT400088344">
    <property type="protein sequence ID" value="PGSC0003DMT400088344"/>
    <property type="gene ID" value="PGSC0003DMG400037915"/>
</dbReference>
<dbReference type="Pfam" id="PF08284">
    <property type="entry name" value="RVP_2"/>
    <property type="match status" value="1"/>
</dbReference>
<organism evidence="2 3">
    <name type="scientific">Solanum tuberosum</name>
    <name type="common">Potato</name>
    <dbReference type="NCBI Taxonomy" id="4113"/>
    <lineage>
        <taxon>Eukaryota</taxon>
        <taxon>Viridiplantae</taxon>
        <taxon>Streptophyta</taxon>
        <taxon>Embryophyta</taxon>
        <taxon>Tracheophyta</taxon>
        <taxon>Spermatophyta</taxon>
        <taxon>Magnoliopsida</taxon>
        <taxon>eudicotyledons</taxon>
        <taxon>Gunneridae</taxon>
        <taxon>Pentapetalae</taxon>
        <taxon>asterids</taxon>
        <taxon>lamiids</taxon>
        <taxon>Solanales</taxon>
        <taxon>Solanaceae</taxon>
        <taxon>Solanoideae</taxon>
        <taxon>Solaneae</taxon>
        <taxon>Solanum</taxon>
    </lineage>
</organism>
<dbReference type="InParanoid" id="M1DFS0"/>
<protein>
    <submittedName>
        <fullName evidence="2">Retrotransposon gag protein</fullName>
    </submittedName>
</protein>
<evidence type="ECO:0000313" key="3">
    <source>
        <dbReference type="Proteomes" id="UP000011115"/>
    </source>
</evidence>
<evidence type="ECO:0000256" key="1">
    <source>
        <dbReference type="SAM" id="MobiDB-lite"/>
    </source>
</evidence>